<feature type="compositionally biased region" description="Basic residues" evidence="1">
    <location>
        <begin position="210"/>
        <end position="221"/>
    </location>
</feature>
<feature type="compositionally biased region" description="Low complexity" evidence="1">
    <location>
        <begin position="154"/>
        <end position="168"/>
    </location>
</feature>
<feature type="region of interest" description="Disordered" evidence="1">
    <location>
        <begin position="82"/>
        <end position="130"/>
    </location>
</feature>
<organism evidence="2 3">
    <name type="scientific">Catenaria anguillulae PL171</name>
    <dbReference type="NCBI Taxonomy" id="765915"/>
    <lineage>
        <taxon>Eukaryota</taxon>
        <taxon>Fungi</taxon>
        <taxon>Fungi incertae sedis</taxon>
        <taxon>Blastocladiomycota</taxon>
        <taxon>Blastocladiomycetes</taxon>
        <taxon>Blastocladiales</taxon>
        <taxon>Catenariaceae</taxon>
        <taxon>Catenaria</taxon>
    </lineage>
</organism>
<evidence type="ECO:0000313" key="3">
    <source>
        <dbReference type="Proteomes" id="UP000193411"/>
    </source>
</evidence>
<feature type="non-terminal residue" evidence="2">
    <location>
        <position position="221"/>
    </location>
</feature>
<feature type="compositionally biased region" description="Low complexity" evidence="1">
    <location>
        <begin position="82"/>
        <end position="106"/>
    </location>
</feature>
<evidence type="ECO:0000256" key="1">
    <source>
        <dbReference type="SAM" id="MobiDB-lite"/>
    </source>
</evidence>
<evidence type="ECO:0000313" key="2">
    <source>
        <dbReference type="EMBL" id="ORZ33218.1"/>
    </source>
</evidence>
<feature type="compositionally biased region" description="Low complexity" evidence="1">
    <location>
        <begin position="47"/>
        <end position="59"/>
    </location>
</feature>
<sequence length="221" mass="23053">MHIEQYSPACLYSGLPSIPSQYRHIVHHDQPRQHPSTKQSRRHTVHSVHSSSSTSTSTTAKDPFSTTSGLVSFGHHGSHIPGTLHTSASASSLSSSSAGGTGASLSMSPPQLQPTSASAPTSPTASKPRQTVISRFFKRVRFSFSGAGSGSASGSGNPAQPQQQQQPSVVPPPSLVDSIPAIPTSPSLGRSASVSTPPHAKSSSSPPPAQKHRRRHTQAEH</sequence>
<accession>A0A1Y2HF54</accession>
<feature type="region of interest" description="Disordered" evidence="1">
    <location>
        <begin position="145"/>
        <end position="221"/>
    </location>
</feature>
<feature type="region of interest" description="Disordered" evidence="1">
    <location>
        <begin position="28"/>
        <end position="64"/>
    </location>
</feature>
<dbReference type="AlphaFoldDB" id="A0A1Y2HF54"/>
<keyword evidence="3" id="KW-1185">Reference proteome</keyword>
<dbReference type="Proteomes" id="UP000193411">
    <property type="component" value="Unassembled WGS sequence"/>
</dbReference>
<dbReference type="EMBL" id="MCFL01000037">
    <property type="protein sequence ID" value="ORZ33218.1"/>
    <property type="molecule type" value="Genomic_DNA"/>
</dbReference>
<feature type="compositionally biased region" description="Low complexity" evidence="1">
    <location>
        <begin position="193"/>
        <end position="204"/>
    </location>
</feature>
<name>A0A1Y2HF54_9FUNG</name>
<reference evidence="2 3" key="1">
    <citation type="submission" date="2016-07" db="EMBL/GenBank/DDBJ databases">
        <title>Pervasive Adenine N6-methylation of Active Genes in Fungi.</title>
        <authorList>
            <consortium name="DOE Joint Genome Institute"/>
            <person name="Mondo S.J."/>
            <person name="Dannebaum R.O."/>
            <person name="Kuo R.C."/>
            <person name="Labutti K."/>
            <person name="Haridas S."/>
            <person name="Kuo A."/>
            <person name="Salamov A."/>
            <person name="Ahrendt S.R."/>
            <person name="Lipzen A."/>
            <person name="Sullivan W."/>
            <person name="Andreopoulos W.B."/>
            <person name="Clum A."/>
            <person name="Lindquist E."/>
            <person name="Daum C."/>
            <person name="Ramamoorthy G.K."/>
            <person name="Gryganskyi A."/>
            <person name="Culley D."/>
            <person name="Magnuson J.K."/>
            <person name="James T.Y."/>
            <person name="O'Malley M.A."/>
            <person name="Stajich J.E."/>
            <person name="Spatafora J.W."/>
            <person name="Visel A."/>
            <person name="Grigoriev I.V."/>
        </authorList>
    </citation>
    <scope>NUCLEOTIDE SEQUENCE [LARGE SCALE GENOMIC DNA]</scope>
    <source>
        <strain evidence="2 3">PL171</strain>
    </source>
</reference>
<proteinExistence type="predicted"/>
<comment type="caution">
    <text evidence="2">The sequence shown here is derived from an EMBL/GenBank/DDBJ whole genome shotgun (WGS) entry which is preliminary data.</text>
</comment>
<feature type="compositionally biased region" description="Low complexity" evidence="1">
    <location>
        <begin position="114"/>
        <end position="126"/>
    </location>
</feature>
<gene>
    <name evidence="2" type="ORF">BCR44DRAFT_1438550</name>
</gene>
<protein>
    <submittedName>
        <fullName evidence="2">Uncharacterized protein</fullName>
    </submittedName>
</protein>